<evidence type="ECO:0000259" key="6">
    <source>
        <dbReference type="PROSITE" id="PS51671"/>
    </source>
</evidence>
<dbReference type="SUPFAM" id="SSF55021">
    <property type="entry name" value="ACT-like"/>
    <property type="match status" value="1"/>
</dbReference>
<feature type="domain" description="TGS" evidence="7">
    <location>
        <begin position="397"/>
        <end position="460"/>
    </location>
</feature>
<gene>
    <name evidence="8" type="ORF">Ga0061068_10791</name>
</gene>
<evidence type="ECO:0000313" key="8">
    <source>
        <dbReference type="EMBL" id="CUB07451.1"/>
    </source>
</evidence>
<dbReference type="CDD" id="cd04876">
    <property type="entry name" value="ACT_RelA-SpoT"/>
    <property type="match status" value="1"/>
</dbReference>
<comment type="function">
    <text evidence="5">In eubacteria ppGpp (guanosine 3'-diphosphate 5'-diphosphate) is a mediator of the stringent response that coordinates a variety of cellular activities in response to changes in nutritional abundance.</text>
</comment>
<dbReference type="CDD" id="cd01668">
    <property type="entry name" value="TGS_RSH"/>
    <property type="match status" value="1"/>
</dbReference>
<dbReference type="SUPFAM" id="SSF109604">
    <property type="entry name" value="HD-domain/PDEase-like"/>
    <property type="match status" value="1"/>
</dbReference>
<dbReference type="GO" id="GO:0008728">
    <property type="term" value="F:GTP diphosphokinase activity"/>
    <property type="evidence" value="ECO:0007669"/>
    <property type="project" value="TreeGrafter"/>
</dbReference>
<dbReference type="PANTHER" id="PTHR21262">
    <property type="entry name" value="GUANOSINE-3',5'-BIS DIPHOSPHATE 3'-PYROPHOSPHOHYDROLASE"/>
    <property type="match status" value="1"/>
</dbReference>
<dbReference type="Pfam" id="PF19296">
    <property type="entry name" value="RelA_AH_RIS"/>
    <property type="match status" value="1"/>
</dbReference>
<name>A0A0K6IWE6_9PROT</name>
<dbReference type="EMBL" id="CYHH01000007">
    <property type="protein sequence ID" value="CUB07451.1"/>
    <property type="molecule type" value="Genomic_DNA"/>
</dbReference>
<dbReference type="SMART" id="SM00954">
    <property type="entry name" value="RelA_SpoT"/>
    <property type="match status" value="1"/>
</dbReference>
<dbReference type="Gene3D" id="3.10.20.30">
    <property type="match status" value="1"/>
</dbReference>
<evidence type="ECO:0000259" key="7">
    <source>
        <dbReference type="PROSITE" id="PS51880"/>
    </source>
</evidence>
<dbReference type="CDD" id="cd05399">
    <property type="entry name" value="NT_Rel-Spo_like"/>
    <property type="match status" value="1"/>
</dbReference>
<dbReference type="AlphaFoldDB" id="A0A0K6IWE6"/>
<evidence type="ECO:0000313" key="9">
    <source>
        <dbReference type="Proteomes" id="UP000182108"/>
    </source>
</evidence>
<dbReference type="InterPro" id="IPR043519">
    <property type="entry name" value="NT_sf"/>
</dbReference>
<organism evidence="8 9">
    <name type="scientific">Tepidiphilus thermophilus</name>
    <dbReference type="NCBI Taxonomy" id="876478"/>
    <lineage>
        <taxon>Bacteria</taxon>
        <taxon>Pseudomonadati</taxon>
        <taxon>Pseudomonadota</taxon>
        <taxon>Hydrogenophilia</taxon>
        <taxon>Hydrogenophilales</taxon>
        <taxon>Hydrogenophilaceae</taxon>
        <taxon>Tepidiphilus</taxon>
    </lineage>
</organism>
<accession>A0A0K6IWE6</accession>
<dbReference type="InterPro" id="IPR012675">
    <property type="entry name" value="Beta-grasp_dom_sf"/>
</dbReference>
<dbReference type="NCBIfam" id="TIGR00691">
    <property type="entry name" value="spoT_relA"/>
    <property type="match status" value="1"/>
</dbReference>
<dbReference type="GO" id="GO:0005886">
    <property type="term" value="C:plasma membrane"/>
    <property type="evidence" value="ECO:0007669"/>
    <property type="project" value="TreeGrafter"/>
</dbReference>
<reference evidence="9" key="1">
    <citation type="submission" date="2015-08" db="EMBL/GenBank/DDBJ databases">
        <authorList>
            <person name="Babu N.S."/>
            <person name="Beckwith C.J."/>
            <person name="Beseler K.G."/>
            <person name="Brison A."/>
            <person name="Carone J.V."/>
            <person name="Caskin T.P."/>
            <person name="Diamond M."/>
            <person name="Durham M.E."/>
            <person name="Foxe J.M."/>
            <person name="Go M."/>
            <person name="Henderson B.A."/>
            <person name="Jones I.B."/>
            <person name="McGettigan J.A."/>
            <person name="Micheletti S.J."/>
            <person name="Nasrallah M.E."/>
            <person name="Ortiz D."/>
            <person name="Piller C.R."/>
            <person name="Privatt S.R."/>
            <person name="Schneider S.L."/>
            <person name="Sharp S."/>
            <person name="Smith T.C."/>
            <person name="Stanton J.D."/>
            <person name="Ullery H.E."/>
            <person name="Wilson R.J."/>
            <person name="Serrano M.G."/>
            <person name="Buck G."/>
            <person name="Lee V."/>
            <person name="Wang Y."/>
            <person name="Carvalho R."/>
            <person name="Voegtly L."/>
            <person name="Shi R."/>
            <person name="Duckworth R."/>
            <person name="Johnson A."/>
            <person name="Loviza R."/>
            <person name="Walstead R."/>
            <person name="Shah Z."/>
            <person name="Kiflezghi M."/>
            <person name="Wade K."/>
            <person name="Ball S.L."/>
            <person name="Bradley K.W."/>
            <person name="Asai D.J."/>
            <person name="Bowman C.A."/>
            <person name="Russell D.A."/>
            <person name="Pope W.H."/>
            <person name="Jacobs-Sera D."/>
            <person name="Hendrix R.W."/>
            <person name="Hatfull G.F."/>
        </authorList>
    </citation>
    <scope>NUCLEOTIDE SEQUENCE [LARGE SCALE GENOMIC DNA]</scope>
    <source>
        <strain evidence="9">JCM 19170</strain>
    </source>
</reference>
<dbReference type="InterPro" id="IPR045600">
    <property type="entry name" value="RelA/SpoT_AH_RIS"/>
</dbReference>
<dbReference type="InterPro" id="IPR033655">
    <property type="entry name" value="TGS_RelA/SpoT"/>
</dbReference>
<dbReference type="FunFam" id="3.30.460.10:FF:000001">
    <property type="entry name" value="GTP pyrophosphokinase RelA"/>
    <property type="match status" value="1"/>
</dbReference>
<sequence length="728" mass="80935">MVATQLTLAAKAPDLALAALTEGLSVEQAEAVREAHEFARREFADLRLSTGEPVFDHAMAVALIAAELRLDPASCIAGLLYAVPVRAPEHFEWVTSRFDADVPRLLRGLQRLEGLRVPIGMDDTAQTETLRKMLLALVEDIRVVLLRLASRLQTLRWFASEGGETAARVDYARESLALYAPLANRLGVGQIKWEIEDLSFRFLEPETYKRIARLLDERRLEREAFVARVVQRLSAEVAALGIAGAEVYGRAKHIYSIWNKMRKKGLDFSQVYDVRAVRVLVPAVADCYAVLSRVHELWPPIAGEFDDYIARPKPNGYRSLHTAVRAEDGRPLEVQVRTFEMHRHAEFGVAAHWRYKEGADKTSPYDQKIALLRSLLAWRDEVVDSSEWADRVRHAVHDDTIFVLTPTGRVVDLPQGATPVDFAYRIHTDVGHRCRGARVDGQLVPLDTPLRSGQTVEVVTAKEGGPSRDWLNPALGYVKTKTARAKIRAWFAQQQEAELLARGRSLVERELQREGHTRTNLEKLAERLGFKSPEALYRATARGEIGPRAIVQALQPAAAEAPVGPVTVPLHAPSARAGGAILVGGQSGLLTTLARCCHPMPPDEIVGFVTRGRGVTIHRADCRDLLELSLRHPERLVTAQWNEAAAGTGPRRAYPVEIQIEAHDRQGLLRDVSEVFTVQRLNVTAVQTLTTQHRARMNFTVEAPDAERLAAAIAALRAVPDVVEVRRR</sequence>
<proteinExistence type="inferred from homology"/>
<dbReference type="PROSITE" id="PS51671">
    <property type="entry name" value="ACT"/>
    <property type="match status" value="1"/>
</dbReference>
<dbReference type="PROSITE" id="PS51880">
    <property type="entry name" value="TGS"/>
    <property type="match status" value="1"/>
</dbReference>
<dbReference type="InterPro" id="IPR012676">
    <property type="entry name" value="TGS-like"/>
</dbReference>
<dbReference type="Pfam" id="PF13291">
    <property type="entry name" value="ACT_4"/>
    <property type="match status" value="1"/>
</dbReference>
<evidence type="ECO:0000256" key="1">
    <source>
        <dbReference type="ARBA" id="ARBA00019852"/>
    </source>
</evidence>
<dbReference type="InterPro" id="IPR007685">
    <property type="entry name" value="RelA_SpoT"/>
</dbReference>
<feature type="domain" description="ACT" evidence="6">
    <location>
        <begin position="657"/>
        <end position="728"/>
    </location>
</feature>
<evidence type="ECO:0000256" key="5">
    <source>
        <dbReference type="RuleBase" id="RU003847"/>
    </source>
</evidence>
<dbReference type="Pfam" id="PF02824">
    <property type="entry name" value="TGS"/>
    <property type="match status" value="1"/>
</dbReference>
<dbReference type="GO" id="GO:0008893">
    <property type="term" value="F:guanosine-3',5'-bis(diphosphate) 3'-diphosphatase activity"/>
    <property type="evidence" value="ECO:0007669"/>
    <property type="project" value="TreeGrafter"/>
</dbReference>
<protein>
    <recommendedName>
        <fullName evidence="1">GTP pyrophosphokinase</fullName>
    </recommendedName>
    <alternativeName>
        <fullName evidence="3">(p)ppGpp synthase</fullName>
    </alternativeName>
    <alternativeName>
        <fullName evidence="2">ATP:GTP 3'-pyrophosphotransferase</fullName>
    </alternativeName>
    <alternativeName>
        <fullName evidence="4">ppGpp synthase I</fullName>
    </alternativeName>
</protein>
<dbReference type="InterPro" id="IPR045865">
    <property type="entry name" value="ACT-like_dom_sf"/>
</dbReference>
<dbReference type="Gene3D" id="3.30.460.10">
    <property type="entry name" value="Beta Polymerase, domain 2"/>
    <property type="match status" value="1"/>
</dbReference>
<dbReference type="SUPFAM" id="SSF81301">
    <property type="entry name" value="Nucleotidyltransferase"/>
    <property type="match status" value="1"/>
</dbReference>
<dbReference type="Pfam" id="PF13328">
    <property type="entry name" value="HD_4"/>
    <property type="match status" value="1"/>
</dbReference>
<keyword evidence="9" id="KW-1185">Reference proteome</keyword>
<evidence type="ECO:0000256" key="4">
    <source>
        <dbReference type="ARBA" id="ARBA00033308"/>
    </source>
</evidence>
<dbReference type="InterPro" id="IPR004095">
    <property type="entry name" value="TGS"/>
</dbReference>
<dbReference type="InterPro" id="IPR004811">
    <property type="entry name" value="RelA/Spo_fam"/>
</dbReference>
<evidence type="ECO:0000256" key="2">
    <source>
        <dbReference type="ARBA" id="ARBA00029754"/>
    </source>
</evidence>
<dbReference type="GO" id="GO:0015949">
    <property type="term" value="P:nucleobase-containing small molecule interconversion"/>
    <property type="evidence" value="ECO:0007669"/>
    <property type="project" value="UniProtKB-ARBA"/>
</dbReference>
<dbReference type="RefSeq" id="WP_055423734.1">
    <property type="nucleotide sequence ID" value="NZ_CYHH01000007.1"/>
</dbReference>
<dbReference type="OrthoDB" id="5287211at2"/>
<comment type="similarity">
    <text evidence="5">Belongs to the relA/spoT family.</text>
</comment>
<evidence type="ECO:0000256" key="3">
    <source>
        <dbReference type="ARBA" id="ARBA00032407"/>
    </source>
</evidence>
<dbReference type="GO" id="GO:0042594">
    <property type="term" value="P:response to starvation"/>
    <property type="evidence" value="ECO:0007669"/>
    <property type="project" value="TreeGrafter"/>
</dbReference>
<dbReference type="Pfam" id="PF04607">
    <property type="entry name" value="RelA_SpoT"/>
    <property type="match status" value="1"/>
</dbReference>
<dbReference type="FunFam" id="3.10.20.30:FF:000002">
    <property type="entry name" value="GTP pyrophosphokinase (RelA/SpoT)"/>
    <property type="match status" value="1"/>
</dbReference>
<dbReference type="InterPro" id="IPR002912">
    <property type="entry name" value="ACT_dom"/>
</dbReference>
<dbReference type="Proteomes" id="UP000182108">
    <property type="component" value="Unassembled WGS sequence"/>
</dbReference>
<dbReference type="Gene3D" id="1.10.3210.10">
    <property type="entry name" value="Hypothetical protein af1432"/>
    <property type="match status" value="1"/>
</dbReference>
<dbReference type="PANTHER" id="PTHR21262:SF31">
    <property type="entry name" value="GTP PYROPHOSPHOKINASE"/>
    <property type="match status" value="1"/>
</dbReference>
<dbReference type="SUPFAM" id="SSF81271">
    <property type="entry name" value="TGS-like"/>
    <property type="match status" value="1"/>
</dbReference>
<dbReference type="Gene3D" id="3.30.70.260">
    <property type="match status" value="1"/>
</dbReference>
<dbReference type="GO" id="GO:0015969">
    <property type="term" value="P:guanosine tetraphosphate metabolic process"/>
    <property type="evidence" value="ECO:0007669"/>
    <property type="project" value="InterPro"/>
</dbReference>